<dbReference type="Gene3D" id="2.160.20.120">
    <property type="match status" value="1"/>
</dbReference>
<dbReference type="EMBL" id="JACEUX010000004">
    <property type="protein sequence ID" value="MBA5247786.1"/>
    <property type="molecule type" value="Genomic_DNA"/>
</dbReference>
<dbReference type="Pfam" id="PF10988">
    <property type="entry name" value="DUF2807"/>
    <property type="match status" value="1"/>
</dbReference>
<dbReference type="EMBL" id="CP059472">
    <property type="protein sequence ID" value="QMS97367.1"/>
    <property type="molecule type" value="Genomic_DNA"/>
</dbReference>
<evidence type="ECO:0000313" key="4">
    <source>
        <dbReference type="EMBL" id="MBA5247786.1"/>
    </source>
</evidence>
<evidence type="ECO:0000256" key="1">
    <source>
        <dbReference type="SAM" id="MobiDB-lite"/>
    </source>
</evidence>
<keyword evidence="7" id="KW-1185">Reference proteome</keyword>
<sequence>MKTIILPTVCMLLILTSCAKVTVEVPGINENTVSGNRNQKTYGYSFDKVKVSSGITAEIIKAENEKIVIEAPDKMMEKVKVTQNDGEVRIYIESSGIFKSITANGNVRATIYAKDFSALSADSGAEITVKDKFLQEKMSVAVSSSGSVNGNLEANDFNINASSGGEFTGQIWAVNLDAELSSGATVSTKGKVTNAEVSVSSGSSFEATKTSMQVADLNASSGGSIVGRVVTKATASASSGGSIQISKEAPDTEVNLKESSGGSISVSAD</sequence>
<dbReference type="AlphaFoldDB" id="A0A7D7QSQ5"/>
<reference evidence="5 6" key="1">
    <citation type="submission" date="2020-07" db="EMBL/GenBank/DDBJ databases">
        <title>Chryseobacterium sp.cx-624.</title>
        <authorList>
            <person name="Yang C."/>
        </authorList>
    </citation>
    <scope>NUCLEOTIDE SEQUENCE [LARGE SCALE GENOMIC DNA]</scope>
    <source>
        <strain evidence="6">cx-624</strain>
        <strain evidence="5">Cx-624</strain>
    </source>
</reference>
<accession>A0A7D7QSQ5</accession>
<proteinExistence type="predicted"/>
<feature type="domain" description="Putative auto-transporter adhesin head GIN" evidence="3">
    <location>
        <begin position="46"/>
        <end position="248"/>
    </location>
</feature>
<reference evidence="4" key="3">
    <citation type="submission" date="2020-07" db="EMBL/GenBank/DDBJ databases">
        <authorList>
            <person name="Yang C."/>
        </authorList>
    </citation>
    <scope>NUCLEOTIDE SEQUENCE</scope>
    <source>
        <strain evidence="4">Cx-624</strain>
    </source>
</reference>
<feature type="signal peptide" evidence="2">
    <location>
        <begin position="1"/>
        <end position="19"/>
    </location>
</feature>
<name>A0A7D7QSQ5_9FLAO</name>
<keyword evidence="2" id="KW-0732">Signal</keyword>
<evidence type="ECO:0000259" key="3">
    <source>
        <dbReference type="Pfam" id="PF10988"/>
    </source>
</evidence>
<protein>
    <submittedName>
        <fullName evidence="5">DUF2807 domain-containing protein</fullName>
    </submittedName>
</protein>
<evidence type="ECO:0000313" key="6">
    <source>
        <dbReference type="Proteomes" id="UP000515349"/>
    </source>
</evidence>
<evidence type="ECO:0000313" key="5">
    <source>
        <dbReference type="EMBL" id="QMS97367.1"/>
    </source>
</evidence>
<dbReference type="Proteomes" id="UP000515349">
    <property type="component" value="Chromosome"/>
</dbReference>
<evidence type="ECO:0000313" key="7">
    <source>
        <dbReference type="Proteomes" id="UP000539710"/>
    </source>
</evidence>
<feature type="chain" id="PRO_5044656327" evidence="2">
    <location>
        <begin position="20"/>
        <end position="269"/>
    </location>
</feature>
<dbReference type="InterPro" id="IPR021255">
    <property type="entry name" value="DUF2807"/>
</dbReference>
<dbReference type="RefSeq" id="WP_181887885.1">
    <property type="nucleotide sequence ID" value="NZ_CP059472.1"/>
</dbReference>
<organism evidence="5 6">
    <name type="scientific">Marnyiella aurantia</name>
    <dbReference type="NCBI Taxonomy" id="2758037"/>
    <lineage>
        <taxon>Bacteria</taxon>
        <taxon>Pseudomonadati</taxon>
        <taxon>Bacteroidota</taxon>
        <taxon>Flavobacteriia</taxon>
        <taxon>Flavobacteriales</taxon>
        <taxon>Weeksellaceae</taxon>
        <taxon>Marnyiella</taxon>
    </lineage>
</organism>
<gene>
    <name evidence="5" type="ORF">H1R16_06355</name>
    <name evidence="4" type="ORF">H2507_11460</name>
</gene>
<evidence type="ECO:0000256" key="2">
    <source>
        <dbReference type="SAM" id="SignalP"/>
    </source>
</evidence>
<dbReference type="Proteomes" id="UP000539710">
    <property type="component" value="Unassembled WGS sequence"/>
</dbReference>
<dbReference type="KEGG" id="cbau:H1R16_06355"/>
<reference evidence="7" key="2">
    <citation type="submission" date="2020-07" db="EMBL/GenBank/DDBJ databases">
        <title>Flavobacterium sp. xlx-214.</title>
        <authorList>
            <person name="Yang C."/>
        </authorList>
    </citation>
    <scope>NUCLEOTIDE SEQUENCE [LARGE SCALE GENOMIC DNA]</scope>
    <source>
        <strain evidence="7">CX-624</strain>
    </source>
</reference>
<feature type="compositionally biased region" description="Polar residues" evidence="1">
    <location>
        <begin position="257"/>
        <end position="269"/>
    </location>
</feature>
<dbReference type="PROSITE" id="PS51257">
    <property type="entry name" value="PROKAR_LIPOPROTEIN"/>
    <property type="match status" value="1"/>
</dbReference>
<feature type="region of interest" description="Disordered" evidence="1">
    <location>
        <begin position="234"/>
        <end position="269"/>
    </location>
</feature>
<feature type="compositionally biased region" description="Low complexity" evidence="1">
    <location>
        <begin position="235"/>
        <end position="246"/>
    </location>
</feature>